<dbReference type="PRINTS" id="PR00081">
    <property type="entry name" value="GDHRDH"/>
</dbReference>
<reference evidence="3" key="2">
    <citation type="submission" date="2020-09" db="EMBL/GenBank/DDBJ databases">
        <authorList>
            <person name="Sun Q."/>
            <person name="Ohkuma M."/>
        </authorList>
    </citation>
    <scope>NUCLEOTIDE SEQUENCE</scope>
    <source>
        <strain evidence="3">JCM 3086</strain>
    </source>
</reference>
<comment type="similarity">
    <text evidence="1">Belongs to the short-chain dehydrogenases/reductases (SDR) family.</text>
</comment>
<sequence length="102" mass="10911">MRHRPRGQRGCVEWFTAVAAHELGARGITADTVSPGFTDTGLLRAVNSEDTLRKAAQSSPFGRLDDPADVADVIAFLTGPDSRWVSDRNIHVNGGVTRLAGP</sequence>
<dbReference type="SUPFAM" id="SSF51735">
    <property type="entry name" value="NAD(P)-binding Rossmann-fold domains"/>
    <property type="match status" value="1"/>
</dbReference>
<protein>
    <recommendedName>
        <fullName evidence="5">SDR family oxidoreductase</fullName>
    </recommendedName>
</protein>
<organism evidence="3 4">
    <name type="scientific">Streptomyces brasiliensis</name>
    <dbReference type="NCBI Taxonomy" id="1954"/>
    <lineage>
        <taxon>Bacteria</taxon>
        <taxon>Bacillati</taxon>
        <taxon>Actinomycetota</taxon>
        <taxon>Actinomycetes</taxon>
        <taxon>Kitasatosporales</taxon>
        <taxon>Streptomycetaceae</taxon>
        <taxon>Streptomyces</taxon>
    </lineage>
</organism>
<dbReference type="InterPro" id="IPR002347">
    <property type="entry name" value="SDR_fam"/>
</dbReference>
<dbReference type="PANTHER" id="PTHR48107:SF7">
    <property type="entry name" value="RE15974P"/>
    <property type="match status" value="1"/>
</dbReference>
<reference evidence="3" key="1">
    <citation type="journal article" date="2014" name="Int. J. Syst. Evol. Microbiol.">
        <title>Complete genome sequence of Corynebacterium casei LMG S-19264T (=DSM 44701T), isolated from a smear-ripened cheese.</title>
        <authorList>
            <consortium name="US DOE Joint Genome Institute (JGI-PGF)"/>
            <person name="Walter F."/>
            <person name="Albersmeier A."/>
            <person name="Kalinowski J."/>
            <person name="Ruckert C."/>
        </authorList>
    </citation>
    <scope>NUCLEOTIDE SEQUENCE</scope>
    <source>
        <strain evidence="3">JCM 3086</strain>
    </source>
</reference>
<proteinExistence type="inferred from homology"/>
<dbReference type="AlphaFoldDB" id="A0A917NUD0"/>
<keyword evidence="4" id="KW-1185">Reference proteome</keyword>
<evidence type="ECO:0008006" key="5">
    <source>
        <dbReference type="Google" id="ProtNLM"/>
    </source>
</evidence>
<dbReference type="InterPro" id="IPR036291">
    <property type="entry name" value="NAD(P)-bd_dom_sf"/>
</dbReference>
<dbReference type="Gene3D" id="3.40.50.720">
    <property type="entry name" value="NAD(P)-binding Rossmann-like Domain"/>
    <property type="match status" value="1"/>
</dbReference>
<evidence type="ECO:0000313" key="4">
    <source>
        <dbReference type="Proteomes" id="UP000657574"/>
    </source>
</evidence>
<accession>A0A917NUD0</accession>
<name>A0A917NUD0_9ACTN</name>
<dbReference type="Pfam" id="PF13561">
    <property type="entry name" value="adh_short_C2"/>
    <property type="match status" value="1"/>
</dbReference>
<comment type="caution">
    <text evidence="3">The sequence shown here is derived from an EMBL/GenBank/DDBJ whole genome shotgun (WGS) entry which is preliminary data.</text>
</comment>
<dbReference type="EMBL" id="BMQA01000014">
    <property type="protein sequence ID" value="GGJ29392.1"/>
    <property type="molecule type" value="Genomic_DNA"/>
</dbReference>
<dbReference type="RefSeq" id="WP_268248659.1">
    <property type="nucleotide sequence ID" value="NZ_BMQA01000014.1"/>
</dbReference>
<dbReference type="PANTHER" id="PTHR48107">
    <property type="entry name" value="NADPH-DEPENDENT ALDEHYDE REDUCTASE-LIKE PROTEIN, CHLOROPLASTIC-RELATED"/>
    <property type="match status" value="1"/>
</dbReference>
<dbReference type="Proteomes" id="UP000657574">
    <property type="component" value="Unassembled WGS sequence"/>
</dbReference>
<gene>
    <name evidence="3" type="ORF">GCM10010121_045860</name>
</gene>
<keyword evidence="2" id="KW-0560">Oxidoreductase</keyword>
<dbReference type="GO" id="GO:0016614">
    <property type="term" value="F:oxidoreductase activity, acting on CH-OH group of donors"/>
    <property type="evidence" value="ECO:0007669"/>
    <property type="project" value="UniProtKB-ARBA"/>
</dbReference>
<evidence type="ECO:0000313" key="3">
    <source>
        <dbReference type="EMBL" id="GGJ29392.1"/>
    </source>
</evidence>
<evidence type="ECO:0000256" key="2">
    <source>
        <dbReference type="ARBA" id="ARBA00023002"/>
    </source>
</evidence>
<evidence type="ECO:0000256" key="1">
    <source>
        <dbReference type="ARBA" id="ARBA00006484"/>
    </source>
</evidence>